<dbReference type="AlphaFoldDB" id="A0A0H5D4B1"/>
<dbReference type="Proteomes" id="UP000043764">
    <property type="component" value="Unassembled WGS sequence"/>
</dbReference>
<dbReference type="GO" id="GO:0003700">
    <property type="term" value="F:DNA-binding transcription factor activity"/>
    <property type="evidence" value="ECO:0007669"/>
    <property type="project" value="InterPro"/>
</dbReference>
<dbReference type="CDD" id="cd03136">
    <property type="entry name" value="GATase1_AraC_ArgR_like"/>
    <property type="match status" value="1"/>
</dbReference>
<dbReference type="InterPro" id="IPR002818">
    <property type="entry name" value="DJ-1/PfpI"/>
</dbReference>
<dbReference type="SUPFAM" id="SSF46689">
    <property type="entry name" value="Homeodomain-like"/>
    <property type="match status" value="2"/>
</dbReference>
<dbReference type="GO" id="GO:0043565">
    <property type="term" value="F:sequence-specific DNA binding"/>
    <property type="evidence" value="ECO:0007669"/>
    <property type="project" value="InterPro"/>
</dbReference>
<dbReference type="SUPFAM" id="SSF52317">
    <property type="entry name" value="Class I glutamine amidotransferase-like"/>
    <property type="match status" value="1"/>
</dbReference>
<dbReference type="SMART" id="SM00342">
    <property type="entry name" value="HTH_ARAC"/>
    <property type="match status" value="1"/>
</dbReference>
<dbReference type="OrthoDB" id="9793400at2"/>
<name>A0A0H5D4B1_9RHOB</name>
<protein>
    <submittedName>
        <fullName evidence="5">Carnitine catabolism transcriptional activator</fullName>
    </submittedName>
</protein>
<keyword evidence="2" id="KW-0238">DNA-binding</keyword>
<sequence length="335" mass="36621">MTDAPAPISLAILIFPGFPMACLTSCIEPLRAANEISGQEAFRWTVVAETEEPVASSAGVTFAPDAKLSDLQPHDYLLFTAGPNAQFAHPSRANAALQRLMRNRTRLGAFSGGVFPLARTKMIDTNPLSVHWCYEAAFEAEFPELDARSTVICDEGDFLTISGASAVFDHMLTLIETHLDGSVMAEVACWFQHPYVRSATSAQKTPAFSTAKSMDLMPKKVAQAIEHFAEHIESPIQISDVADAIGVSPRSLERSFKEATGQSPLKYYRMMRMNQARQLVLYSSTSVTEIAYMVGYGTPGAFLRIYRETFGVTPINDRRAKNSLRVKSGDALPAG</sequence>
<keyword evidence="1" id="KW-0805">Transcription regulation</keyword>
<evidence type="ECO:0000313" key="5">
    <source>
        <dbReference type="EMBL" id="CRL12042.1"/>
    </source>
</evidence>
<dbReference type="InterPro" id="IPR018062">
    <property type="entry name" value="HTH_AraC-typ_CS"/>
</dbReference>
<dbReference type="InterPro" id="IPR009057">
    <property type="entry name" value="Homeodomain-like_sf"/>
</dbReference>
<dbReference type="Pfam" id="PF01965">
    <property type="entry name" value="DJ-1_PfpI"/>
    <property type="match status" value="1"/>
</dbReference>
<reference evidence="5 6" key="1">
    <citation type="submission" date="2015-05" db="EMBL/GenBank/DDBJ databases">
        <authorList>
            <person name="Rodrigo-Torres Lidia"/>
            <person name="Arahal R.David."/>
        </authorList>
    </citation>
    <scope>NUCLEOTIDE SEQUENCE [LARGE SCALE GENOMIC DNA]</scope>
    <source>
        <strain evidence="5 6">CECT 7321</strain>
    </source>
</reference>
<dbReference type="EMBL" id="CVRL01000037">
    <property type="protein sequence ID" value="CRL12042.1"/>
    <property type="molecule type" value="Genomic_DNA"/>
</dbReference>
<evidence type="ECO:0000313" key="6">
    <source>
        <dbReference type="Proteomes" id="UP000043764"/>
    </source>
</evidence>
<evidence type="ECO:0000259" key="4">
    <source>
        <dbReference type="PROSITE" id="PS01124"/>
    </source>
</evidence>
<accession>A0A0H5D4B1</accession>
<evidence type="ECO:0000256" key="3">
    <source>
        <dbReference type="ARBA" id="ARBA00023163"/>
    </source>
</evidence>
<proteinExistence type="predicted"/>
<keyword evidence="6" id="KW-1185">Reference proteome</keyword>
<dbReference type="PROSITE" id="PS00041">
    <property type="entry name" value="HTH_ARAC_FAMILY_1"/>
    <property type="match status" value="1"/>
</dbReference>
<dbReference type="PROSITE" id="PS01124">
    <property type="entry name" value="HTH_ARAC_FAMILY_2"/>
    <property type="match status" value="1"/>
</dbReference>
<dbReference type="Gene3D" id="1.10.10.60">
    <property type="entry name" value="Homeodomain-like"/>
    <property type="match status" value="1"/>
</dbReference>
<organism evidence="5 6">
    <name type="scientific">Phaeobacter italicus</name>
    <dbReference type="NCBI Taxonomy" id="481446"/>
    <lineage>
        <taxon>Bacteria</taxon>
        <taxon>Pseudomonadati</taxon>
        <taxon>Pseudomonadota</taxon>
        <taxon>Alphaproteobacteria</taxon>
        <taxon>Rhodobacterales</taxon>
        <taxon>Roseobacteraceae</taxon>
        <taxon>Phaeobacter</taxon>
    </lineage>
</organism>
<evidence type="ECO:0000256" key="1">
    <source>
        <dbReference type="ARBA" id="ARBA00023015"/>
    </source>
</evidence>
<feature type="domain" description="HTH araC/xylS-type" evidence="4">
    <location>
        <begin position="222"/>
        <end position="320"/>
    </location>
</feature>
<dbReference type="Pfam" id="PF12833">
    <property type="entry name" value="HTH_18"/>
    <property type="match status" value="1"/>
</dbReference>
<dbReference type="InterPro" id="IPR018060">
    <property type="entry name" value="HTH_AraC"/>
</dbReference>
<evidence type="ECO:0000256" key="2">
    <source>
        <dbReference type="ARBA" id="ARBA00023125"/>
    </source>
</evidence>
<dbReference type="InterPro" id="IPR050204">
    <property type="entry name" value="AraC_XylS_family_regulators"/>
</dbReference>
<dbReference type="STRING" id="481446.NIT7645_03559"/>
<gene>
    <name evidence="5" type="primary">cdhR_5</name>
    <name evidence="5" type="ORF">NIT7321_02914</name>
</gene>
<dbReference type="RefSeq" id="WP_008560835.1">
    <property type="nucleotide sequence ID" value="NZ_CANLNU010000007.1"/>
</dbReference>
<dbReference type="InterPro" id="IPR029062">
    <property type="entry name" value="Class_I_gatase-like"/>
</dbReference>
<dbReference type="PANTHER" id="PTHR46796">
    <property type="entry name" value="HTH-TYPE TRANSCRIPTIONAL ACTIVATOR RHAS-RELATED"/>
    <property type="match status" value="1"/>
</dbReference>
<dbReference type="Gene3D" id="3.40.50.880">
    <property type="match status" value="1"/>
</dbReference>
<keyword evidence="3" id="KW-0804">Transcription</keyword>